<keyword evidence="3" id="KW-1185">Reference proteome</keyword>
<proteinExistence type="predicted"/>
<reference evidence="3" key="1">
    <citation type="journal article" date="2019" name="Int. J. Syst. Evol. Microbiol.">
        <title>The Global Catalogue of Microorganisms (GCM) 10K type strain sequencing project: providing services to taxonomists for standard genome sequencing and annotation.</title>
        <authorList>
            <consortium name="The Broad Institute Genomics Platform"/>
            <consortium name="The Broad Institute Genome Sequencing Center for Infectious Disease"/>
            <person name="Wu L."/>
            <person name="Ma J."/>
        </authorList>
    </citation>
    <scope>NUCLEOTIDE SEQUENCE [LARGE SCALE GENOMIC DNA]</scope>
    <source>
        <strain evidence="3">JCM 18956</strain>
    </source>
</reference>
<evidence type="ECO:0000313" key="2">
    <source>
        <dbReference type="EMBL" id="GAA4684961.1"/>
    </source>
</evidence>
<feature type="transmembrane region" description="Helical" evidence="1">
    <location>
        <begin position="45"/>
        <end position="69"/>
    </location>
</feature>
<dbReference type="Proteomes" id="UP001501295">
    <property type="component" value="Unassembled WGS sequence"/>
</dbReference>
<dbReference type="EMBL" id="BAABLM010000010">
    <property type="protein sequence ID" value="GAA4684961.1"/>
    <property type="molecule type" value="Genomic_DNA"/>
</dbReference>
<evidence type="ECO:0008006" key="4">
    <source>
        <dbReference type="Google" id="ProtNLM"/>
    </source>
</evidence>
<keyword evidence="1" id="KW-0812">Transmembrane</keyword>
<sequence>MTDTTMSFAVTARSSMADLVADVEDARSAAGRRLARLQERRRERLSTILGVSAFGAAAGSALFFAQMLLTLH</sequence>
<keyword evidence="1" id="KW-0472">Membrane</keyword>
<protein>
    <recommendedName>
        <fullName evidence="4">Phage holin family protein</fullName>
    </recommendedName>
</protein>
<organism evidence="2 3">
    <name type="scientific">Frondihabitans cladoniiphilus</name>
    <dbReference type="NCBI Taxonomy" id="715785"/>
    <lineage>
        <taxon>Bacteria</taxon>
        <taxon>Bacillati</taxon>
        <taxon>Actinomycetota</taxon>
        <taxon>Actinomycetes</taxon>
        <taxon>Micrococcales</taxon>
        <taxon>Microbacteriaceae</taxon>
        <taxon>Frondihabitans</taxon>
    </lineage>
</organism>
<comment type="caution">
    <text evidence="2">The sequence shown here is derived from an EMBL/GenBank/DDBJ whole genome shotgun (WGS) entry which is preliminary data.</text>
</comment>
<accession>A0ABP8W9Y7</accession>
<evidence type="ECO:0000313" key="3">
    <source>
        <dbReference type="Proteomes" id="UP001501295"/>
    </source>
</evidence>
<gene>
    <name evidence="2" type="ORF">GCM10025780_34100</name>
</gene>
<evidence type="ECO:0000256" key="1">
    <source>
        <dbReference type="SAM" id="Phobius"/>
    </source>
</evidence>
<keyword evidence="1" id="KW-1133">Transmembrane helix</keyword>
<name>A0ABP8W9Y7_9MICO</name>
<dbReference type="RefSeq" id="WP_345377132.1">
    <property type="nucleotide sequence ID" value="NZ_BAABLM010000010.1"/>
</dbReference>